<keyword evidence="2" id="KW-1185">Reference proteome</keyword>
<dbReference type="STRING" id="1234679.BN424_1378"/>
<protein>
    <submittedName>
        <fullName evidence="1">Uncharacterized protein</fullName>
    </submittedName>
</protein>
<proteinExistence type="predicted"/>
<dbReference type="HOGENOM" id="CLU_3341829_0_0_9"/>
<dbReference type="AlphaFoldDB" id="K8E3L1"/>
<evidence type="ECO:0000313" key="2">
    <source>
        <dbReference type="Proteomes" id="UP000000212"/>
    </source>
</evidence>
<accession>K8E3L1</accession>
<dbReference type="KEGG" id="cml:BN424_1378"/>
<name>K8E3L1_CARML</name>
<dbReference type="EMBL" id="HE999757">
    <property type="protein sequence ID" value="CCO10820.2"/>
    <property type="molecule type" value="Genomic_DNA"/>
</dbReference>
<reference evidence="2" key="1">
    <citation type="journal article" date="2013" name="Genome Announc.">
        <title>Complete Chromosome Sequence of Carnobacterium maltaromaticum LMA 28.</title>
        <authorList>
            <person name="Cailliez-Grimal C."/>
            <person name="Chaillou S."/>
            <person name="Anba-Mondoloni J."/>
            <person name="Loux V."/>
            <person name="Afzal M.I."/>
            <person name="Rahman A."/>
            <person name="Kergourlay G."/>
            <person name="Champomier-Verges M.C."/>
            <person name="Zagorec M."/>
            <person name="Dalgaard P."/>
            <person name="Leisner J.J."/>
            <person name="Prevost H."/>
            <person name="Revol-Junelles A.M."/>
            <person name="Borges F."/>
        </authorList>
    </citation>
    <scope>NUCLEOTIDE SEQUENCE</scope>
    <source>
        <strain evidence="2">LMA28</strain>
    </source>
</reference>
<gene>
    <name evidence="1" type="ORF">BN424_1378</name>
</gene>
<sequence length="37" mass="4331">MKKIFNSIKMEFRGVIYFEGTVEVSTLKRVVLVVLKK</sequence>
<evidence type="ECO:0000313" key="1">
    <source>
        <dbReference type="EMBL" id="CCO10820.2"/>
    </source>
</evidence>
<organism evidence="1 2">
    <name type="scientific">Carnobacterium maltaromaticum LMA28</name>
    <dbReference type="NCBI Taxonomy" id="1234679"/>
    <lineage>
        <taxon>Bacteria</taxon>
        <taxon>Bacillati</taxon>
        <taxon>Bacillota</taxon>
        <taxon>Bacilli</taxon>
        <taxon>Lactobacillales</taxon>
        <taxon>Carnobacteriaceae</taxon>
        <taxon>Carnobacterium</taxon>
    </lineage>
</organism>
<dbReference type="Proteomes" id="UP000000212">
    <property type="component" value="Chromosome"/>
</dbReference>